<keyword evidence="1" id="KW-0472">Membrane</keyword>
<dbReference type="Proteomes" id="UP000240841">
    <property type="component" value="Segment"/>
</dbReference>
<evidence type="ECO:0000313" key="2">
    <source>
        <dbReference type="EMBL" id="AUV63899.1"/>
    </source>
</evidence>
<evidence type="ECO:0000313" key="3">
    <source>
        <dbReference type="Proteomes" id="UP000240841"/>
    </source>
</evidence>
<dbReference type="EMBL" id="MF327006">
    <property type="protein sequence ID" value="AUV63899.1"/>
    <property type="molecule type" value="Genomic_DNA"/>
</dbReference>
<feature type="transmembrane region" description="Helical" evidence="1">
    <location>
        <begin position="28"/>
        <end position="47"/>
    </location>
</feature>
<evidence type="ECO:0000256" key="1">
    <source>
        <dbReference type="SAM" id="Phobius"/>
    </source>
</evidence>
<organism evidence="2 3">
    <name type="scientific">Shigella phage Sf20</name>
    <dbReference type="NCBI Taxonomy" id="2024307"/>
    <lineage>
        <taxon>Viruses</taxon>
        <taxon>Duplodnaviria</taxon>
        <taxon>Heunggongvirae</taxon>
        <taxon>Uroviricota</taxon>
        <taxon>Caudoviricetes</taxon>
        <taxon>Pantevenvirales</taxon>
        <taxon>Straboviridae</taxon>
        <taxon>Krischvirus</taxon>
        <taxon>Krischvirus RB49</taxon>
    </lineage>
</organism>
<keyword evidence="1" id="KW-0812">Transmembrane</keyword>
<accession>A0A2K9VNL3</accession>
<keyword evidence="1" id="KW-1133">Transmembrane helix</keyword>
<sequence length="114" mass="13489">MFFLFIYILFVFLVGMYASRLNRSVIGYVILSLIISPLITFIILLVLGPTKSYEQEQADKLKAEMVEKQFVQLYLENPEFEEVSTLKRMYDDLTRYPNYRNVLAMEEAIKLMKK</sequence>
<proteinExistence type="predicted"/>
<reference evidence="2 3" key="1">
    <citation type="submission" date="2017-06" db="EMBL/GenBank/DDBJ databases">
        <title>The isolation and characterization of 16 novel Shigella-infecting phages from the environment.</title>
        <authorList>
            <person name="Doore S.M."/>
            <person name="Schrad J.R."/>
            <person name="Dover J.A."/>
            <person name="Parent K.N."/>
        </authorList>
    </citation>
    <scope>NUCLEOTIDE SEQUENCE [LARGE SCALE GENOMIC DNA]</scope>
</reference>
<name>A0A2K9VNL3_9CAUD</name>
<protein>
    <submittedName>
        <fullName evidence="2">Uncharacterized protein</fullName>
    </submittedName>
</protein>
<gene>
    <name evidence="2" type="ORF">Sf20_gp80</name>
</gene>